<evidence type="ECO:0000256" key="5">
    <source>
        <dbReference type="ARBA" id="ARBA00022692"/>
    </source>
</evidence>
<dbReference type="GO" id="GO:0046943">
    <property type="term" value="F:carboxylic acid transmembrane transporter activity"/>
    <property type="evidence" value="ECO:0007669"/>
    <property type="project" value="UniProtKB-ARBA"/>
</dbReference>
<evidence type="ECO:0000256" key="7">
    <source>
        <dbReference type="ARBA" id="ARBA00022989"/>
    </source>
</evidence>
<keyword evidence="7 9" id="KW-1133">Transmembrane helix</keyword>
<feature type="transmembrane region" description="Helical" evidence="9">
    <location>
        <begin position="113"/>
        <end position="133"/>
    </location>
</feature>
<evidence type="ECO:0000256" key="8">
    <source>
        <dbReference type="ARBA" id="ARBA00023136"/>
    </source>
</evidence>
<keyword evidence="4" id="KW-0934">Plastid</keyword>
<feature type="transmembrane region" description="Helical" evidence="9">
    <location>
        <begin position="254"/>
        <end position="270"/>
    </location>
</feature>
<dbReference type="Pfam" id="PF03151">
    <property type="entry name" value="TPT"/>
    <property type="match status" value="1"/>
</dbReference>
<protein>
    <submittedName>
        <fullName evidence="11">Solute carrier family 35, member E1</fullName>
    </submittedName>
</protein>
<organism evidence="11">
    <name type="scientific">Tetraselmis sp. GSL018</name>
    <dbReference type="NCBI Taxonomy" id="582737"/>
    <lineage>
        <taxon>Eukaryota</taxon>
        <taxon>Viridiplantae</taxon>
        <taxon>Chlorophyta</taxon>
        <taxon>core chlorophytes</taxon>
        <taxon>Chlorodendrophyceae</taxon>
        <taxon>Chlorodendrales</taxon>
        <taxon>Chlorodendraceae</taxon>
        <taxon>Tetraselmis</taxon>
    </lineage>
</organism>
<dbReference type="GO" id="GO:0031969">
    <property type="term" value="C:chloroplast membrane"/>
    <property type="evidence" value="ECO:0007669"/>
    <property type="project" value="UniProtKB-SubCell"/>
</dbReference>
<gene>
    <name evidence="11" type="primary">SLC35E1</name>
    <name evidence="11" type="ORF">TSPGSL018_5670</name>
</gene>
<feature type="domain" description="Sugar phosphate transporter" evidence="10">
    <location>
        <begin position="115"/>
        <end position="405"/>
    </location>
</feature>
<keyword evidence="6" id="KW-0809">Transit peptide</keyword>
<dbReference type="InterPro" id="IPR037185">
    <property type="entry name" value="EmrE-like"/>
</dbReference>
<dbReference type="InterPro" id="IPR050186">
    <property type="entry name" value="TPT_transporter"/>
</dbReference>
<keyword evidence="5 9" id="KW-0812">Transmembrane</keyword>
<dbReference type="InterPro" id="IPR004853">
    <property type="entry name" value="Sugar_P_trans_dom"/>
</dbReference>
<evidence type="ECO:0000256" key="6">
    <source>
        <dbReference type="ARBA" id="ARBA00022946"/>
    </source>
</evidence>
<evidence type="ECO:0000313" key="11">
    <source>
        <dbReference type="EMBL" id="JAC82466.1"/>
    </source>
</evidence>
<proteinExistence type="predicted"/>
<feature type="transmembrane region" description="Helical" evidence="9">
    <location>
        <begin position="368"/>
        <end position="385"/>
    </location>
</feature>
<feature type="transmembrane region" description="Helical" evidence="9">
    <location>
        <begin position="216"/>
        <end position="242"/>
    </location>
</feature>
<dbReference type="PANTHER" id="PTHR11132">
    <property type="entry name" value="SOLUTE CARRIER FAMILY 35"/>
    <property type="match status" value="1"/>
</dbReference>
<dbReference type="EMBL" id="GBEZ01002606">
    <property type="protein sequence ID" value="JAC82466.1"/>
    <property type="molecule type" value="Transcribed_RNA"/>
</dbReference>
<feature type="transmembrane region" description="Helical" evidence="9">
    <location>
        <begin position="140"/>
        <end position="165"/>
    </location>
</feature>
<feature type="transmembrane region" description="Helical" evidence="9">
    <location>
        <begin position="324"/>
        <end position="347"/>
    </location>
</feature>
<evidence type="ECO:0000256" key="1">
    <source>
        <dbReference type="ARBA" id="ARBA00004508"/>
    </source>
</evidence>
<name>A0A061SIC1_9CHLO</name>
<keyword evidence="8 9" id="KW-0472">Membrane</keyword>
<keyword evidence="3" id="KW-0150">Chloroplast</keyword>
<reference evidence="11" key="1">
    <citation type="submission" date="2014-05" db="EMBL/GenBank/DDBJ databases">
        <title>The transcriptome of the halophilic microalga Tetraselmis sp. GSL018 isolated from the Great Salt Lake, Utah.</title>
        <authorList>
            <person name="Jinkerson R.E."/>
            <person name="D'Adamo S."/>
            <person name="Posewitz M.C."/>
        </authorList>
    </citation>
    <scope>NUCLEOTIDE SEQUENCE</scope>
    <source>
        <strain evidence="11">GSL018</strain>
    </source>
</reference>
<evidence type="ECO:0000256" key="2">
    <source>
        <dbReference type="ARBA" id="ARBA00022448"/>
    </source>
</evidence>
<feature type="transmembrane region" description="Helical" evidence="9">
    <location>
        <begin position="177"/>
        <end position="195"/>
    </location>
</feature>
<dbReference type="GO" id="GO:0015605">
    <property type="term" value="F:organophosphate ester transmembrane transporter activity"/>
    <property type="evidence" value="ECO:0007669"/>
    <property type="project" value="UniProtKB-ARBA"/>
</dbReference>
<dbReference type="SUPFAM" id="SSF103481">
    <property type="entry name" value="Multidrug resistance efflux transporter EmrE"/>
    <property type="match status" value="2"/>
</dbReference>
<sequence length="416" mass="44832">MVYPVAMRSVTGARPFQGLTKQSRTLNSSRIAFKNSGDQALPLGLTLRKKSLNVVNLQCPDQQSRCSPNQFRNRSLVQGGFRHHTTTCSATSNPTAAASAAADGSEQGSSSKYLVLGALFAGWYLFNIWFNIFNKQVLKVFPFPITCTNLQFVVGSVLALLMWGLRLHKAPQVNKEVLVGILPLAVVHTLGNLLTNVSLGQVAVSFTHTIKAMEPFFSVALSAIFLGDIPSIPVLLTLIPIVGGVAAASLSEPTFNWGGFLSAMGSNLTFQSRNVLSKKLMIGKRSTLDNINLFSIITIMSTFLLAPVTLFTEGFKFTNSSMTAMGIIDPTAIVMKALVAGMCFHAYQQVSYMILQRVSPVTHSIGNCIKRVIVIVVSVIVFANPVTAQNAVGTGIALLGVFAYSQAKRLPAKKDK</sequence>
<dbReference type="GO" id="GO:0015718">
    <property type="term" value="P:monocarboxylic acid transport"/>
    <property type="evidence" value="ECO:0007669"/>
    <property type="project" value="UniProtKB-ARBA"/>
</dbReference>
<dbReference type="AlphaFoldDB" id="A0A061SIC1"/>
<dbReference type="NCBIfam" id="TIGR00817">
    <property type="entry name" value="tpt"/>
    <property type="match status" value="1"/>
</dbReference>
<dbReference type="InterPro" id="IPR004696">
    <property type="entry name" value="Tpt_PEP_transl"/>
</dbReference>
<evidence type="ECO:0000256" key="4">
    <source>
        <dbReference type="ARBA" id="ARBA00022640"/>
    </source>
</evidence>
<comment type="subcellular location">
    <subcellularLocation>
        <location evidence="1">Plastid</location>
        <location evidence="1">Chloroplast membrane</location>
        <topology evidence="1">Multi-pass membrane protein</topology>
    </subcellularLocation>
</comment>
<keyword evidence="2" id="KW-0813">Transport</keyword>
<evidence type="ECO:0000256" key="3">
    <source>
        <dbReference type="ARBA" id="ARBA00022528"/>
    </source>
</evidence>
<evidence type="ECO:0000259" key="10">
    <source>
        <dbReference type="Pfam" id="PF03151"/>
    </source>
</evidence>
<accession>A0A061SIC1</accession>
<feature type="transmembrane region" description="Helical" evidence="9">
    <location>
        <begin position="291"/>
        <end position="312"/>
    </location>
</feature>
<evidence type="ECO:0000256" key="9">
    <source>
        <dbReference type="SAM" id="Phobius"/>
    </source>
</evidence>